<name>A0A6G6Y2K1_9SPHN</name>
<dbReference type="GO" id="GO:0006788">
    <property type="term" value="P:heme oxidation"/>
    <property type="evidence" value="ECO:0007669"/>
    <property type="project" value="InterPro"/>
</dbReference>
<protein>
    <submittedName>
        <fullName evidence="1">Biliverdin-producing heme oxygenase</fullName>
    </submittedName>
</protein>
<dbReference type="GO" id="GO:0004392">
    <property type="term" value="F:heme oxygenase (decyclizing) activity"/>
    <property type="evidence" value="ECO:0007669"/>
    <property type="project" value="InterPro"/>
</dbReference>
<dbReference type="SUPFAM" id="SSF48613">
    <property type="entry name" value="Heme oxygenase-like"/>
    <property type="match status" value="1"/>
</dbReference>
<dbReference type="Gene3D" id="1.20.910.10">
    <property type="entry name" value="Heme oxygenase-like"/>
    <property type="match status" value="1"/>
</dbReference>
<organism evidence="1 2">
    <name type="scientific">Stakelama tenebrarum</name>
    <dbReference type="NCBI Taxonomy" id="2711215"/>
    <lineage>
        <taxon>Bacteria</taxon>
        <taxon>Pseudomonadati</taxon>
        <taxon>Pseudomonadota</taxon>
        <taxon>Alphaproteobacteria</taxon>
        <taxon>Sphingomonadales</taxon>
        <taxon>Sphingomonadaceae</taxon>
        <taxon>Stakelama</taxon>
    </lineage>
</organism>
<sequence length="196" mass="21268">MTEIRDLVLSKRLKAQTHATHDRLDGSIMATGAFETRESYGWFVQVQWALHREVDALYDAQRLCELLPGLEARRRLTAIEADLADLGLTPPPVDASPVFDTDAPIDIPTALGWLYVVEGSNLGAALLRKKAAELGLSDSYGGRHLAPAAEGPAAHWRAFTEALDAIPLHPEDEARAAAGANAAFAHVQSLVDRRLD</sequence>
<proteinExistence type="predicted"/>
<dbReference type="RefSeq" id="WP_165326073.1">
    <property type="nucleotide sequence ID" value="NZ_CP049109.1"/>
</dbReference>
<dbReference type="Pfam" id="PF01126">
    <property type="entry name" value="Heme_oxygenase"/>
    <property type="match status" value="1"/>
</dbReference>
<evidence type="ECO:0000313" key="2">
    <source>
        <dbReference type="Proteomes" id="UP000501568"/>
    </source>
</evidence>
<dbReference type="InterPro" id="IPR016084">
    <property type="entry name" value="Haem_Oase-like_multi-hlx"/>
</dbReference>
<dbReference type="EMBL" id="CP049109">
    <property type="protein sequence ID" value="QIG79071.1"/>
    <property type="molecule type" value="Genomic_DNA"/>
</dbReference>
<evidence type="ECO:0000313" key="1">
    <source>
        <dbReference type="EMBL" id="QIG79071.1"/>
    </source>
</evidence>
<dbReference type="CDD" id="cd19166">
    <property type="entry name" value="HemeO-bac"/>
    <property type="match status" value="1"/>
</dbReference>
<accession>A0A6G6Y2K1</accession>
<keyword evidence="2" id="KW-1185">Reference proteome</keyword>
<reference evidence="1 2" key="1">
    <citation type="submission" date="2020-02" db="EMBL/GenBank/DDBJ databases">
        <authorList>
            <person name="Zheng R.K."/>
            <person name="Sun C.M."/>
        </authorList>
    </citation>
    <scope>NUCLEOTIDE SEQUENCE [LARGE SCALE GENOMIC DNA]</scope>
    <source>
        <strain evidence="2">zrk23</strain>
    </source>
</reference>
<gene>
    <name evidence="1" type="ORF">G5C33_04240</name>
</gene>
<dbReference type="InterPro" id="IPR016053">
    <property type="entry name" value="Haem_Oase-like"/>
</dbReference>
<dbReference type="KEGG" id="spzr:G5C33_04240"/>
<dbReference type="AlphaFoldDB" id="A0A6G6Y2K1"/>
<dbReference type="Proteomes" id="UP000501568">
    <property type="component" value="Chromosome"/>
</dbReference>